<protein>
    <submittedName>
        <fullName evidence="2">Putative ribonuclease VapC</fullName>
    </submittedName>
</protein>
<comment type="caution">
    <text evidence="2">The sequence shown here is derived from an EMBL/GenBank/DDBJ whole genome shotgun (WGS) entry which is preliminary data.</text>
</comment>
<dbReference type="PANTHER" id="PTHR38826:SF5">
    <property type="entry name" value="RIBONUCLEASE VAPC13"/>
    <property type="match status" value="1"/>
</dbReference>
<dbReference type="Pfam" id="PF01850">
    <property type="entry name" value="PIN"/>
    <property type="match status" value="1"/>
</dbReference>
<accession>A0A0G1IVV5</accession>
<dbReference type="Proteomes" id="UP000034617">
    <property type="component" value="Unassembled WGS sequence"/>
</dbReference>
<dbReference type="InterPro" id="IPR029060">
    <property type="entry name" value="PIN-like_dom_sf"/>
</dbReference>
<dbReference type="Gene3D" id="3.40.50.1010">
    <property type="entry name" value="5'-nuclease"/>
    <property type="match status" value="1"/>
</dbReference>
<feature type="domain" description="PIN" evidence="1">
    <location>
        <begin position="4"/>
        <end position="123"/>
    </location>
</feature>
<dbReference type="AlphaFoldDB" id="A0A0G1IVV5"/>
<dbReference type="SUPFAM" id="SSF88723">
    <property type="entry name" value="PIN domain-like"/>
    <property type="match status" value="1"/>
</dbReference>
<dbReference type="InterPro" id="IPR052106">
    <property type="entry name" value="PINc/VapC_TA"/>
</dbReference>
<dbReference type="PANTHER" id="PTHR38826">
    <property type="entry name" value="RIBONUCLEASE VAPC13"/>
    <property type="match status" value="1"/>
</dbReference>
<name>A0A0G1IVV5_9BACT</name>
<gene>
    <name evidence="2" type="ORF">UW22_C0046G0012</name>
</gene>
<dbReference type="EMBL" id="LCHM01000046">
    <property type="protein sequence ID" value="KKT35962.1"/>
    <property type="molecule type" value="Genomic_DNA"/>
</dbReference>
<sequence>MKKVFVDTNIFLEVFARASQKSNRCLKVLETQNGLWTTPLVIAEIEWVLRAGYELPKETIVMCLRQILSNKRILINHRNDMLEAVSLYELGTIDFTDCINAVDCKRNRVARCLSYDHHFGHIPWMRRLEP</sequence>
<proteinExistence type="predicted"/>
<evidence type="ECO:0000259" key="1">
    <source>
        <dbReference type="Pfam" id="PF01850"/>
    </source>
</evidence>
<organism evidence="2 3">
    <name type="scientific">Candidatus Gottesmanbacteria bacterium GW2011_GWB1_44_11c</name>
    <dbReference type="NCBI Taxonomy" id="1618447"/>
    <lineage>
        <taxon>Bacteria</taxon>
        <taxon>Candidatus Gottesmaniibacteriota</taxon>
    </lineage>
</organism>
<reference evidence="2 3" key="1">
    <citation type="journal article" date="2015" name="Nature">
        <title>rRNA introns, odd ribosomes, and small enigmatic genomes across a large radiation of phyla.</title>
        <authorList>
            <person name="Brown C.T."/>
            <person name="Hug L.A."/>
            <person name="Thomas B.C."/>
            <person name="Sharon I."/>
            <person name="Castelle C.J."/>
            <person name="Singh A."/>
            <person name="Wilkins M.J."/>
            <person name="Williams K.H."/>
            <person name="Banfield J.F."/>
        </authorList>
    </citation>
    <scope>NUCLEOTIDE SEQUENCE [LARGE SCALE GENOMIC DNA]</scope>
</reference>
<dbReference type="InterPro" id="IPR002716">
    <property type="entry name" value="PIN_dom"/>
</dbReference>
<evidence type="ECO:0000313" key="2">
    <source>
        <dbReference type="EMBL" id="KKT35962.1"/>
    </source>
</evidence>
<evidence type="ECO:0000313" key="3">
    <source>
        <dbReference type="Proteomes" id="UP000034617"/>
    </source>
</evidence>